<keyword evidence="2" id="KW-0862">Zinc</keyword>
<dbReference type="Gene3D" id="3.40.50.720">
    <property type="entry name" value="NAD(P)-binding Rossmann-like Domain"/>
    <property type="match status" value="1"/>
</dbReference>
<evidence type="ECO:0008006" key="7">
    <source>
        <dbReference type="Google" id="ProtNLM"/>
    </source>
</evidence>
<dbReference type="Pfam" id="PF08240">
    <property type="entry name" value="ADH_N"/>
    <property type="match status" value="1"/>
</dbReference>
<feature type="domain" description="Alcohol dehydrogenase-like C-terminal" evidence="4">
    <location>
        <begin position="178"/>
        <end position="307"/>
    </location>
</feature>
<dbReference type="GO" id="GO:0016491">
    <property type="term" value="F:oxidoreductase activity"/>
    <property type="evidence" value="ECO:0007669"/>
    <property type="project" value="UniProtKB-KW"/>
</dbReference>
<gene>
    <name evidence="6" type="ORF">S01H1_01427</name>
</gene>
<dbReference type="PROSITE" id="PS00059">
    <property type="entry name" value="ADH_ZINC"/>
    <property type="match status" value="1"/>
</dbReference>
<dbReference type="InterPro" id="IPR013149">
    <property type="entry name" value="ADH-like_C"/>
</dbReference>
<evidence type="ECO:0000256" key="2">
    <source>
        <dbReference type="ARBA" id="ARBA00022833"/>
    </source>
</evidence>
<dbReference type="PANTHER" id="PTHR43401:SF2">
    <property type="entry name" value="L-THREONINE 3-DEHYDROGENASE"/>
    <property type="match status" value="1"/>
</dbReference>
<sequence length="349" mass="38538">MLAAIYNRKKNIEIRNVPKPKIGDDEVLLKVKACSICGTDRKIYEYGHFKIKEKNEQILGHEISGVIEEVGKKVDYYEKGMRVALAPNVGCGFCEVCRKGLEQLCLDYNAFGISWPGGFAEYVKIPEIAVRHGNLVEIPESLSYEEAAIIEPLSCCYNAYESLNVRPGESLLIFGAGPMGILHLILNKNLGIGMTIVTDIDEKRLKLSKGYGADYIVKSDSRIKKTIMSLTNGIGIDNIITAASVPEIQEEALELVAINGKINFFAGLPAGKKEIKLNSNIIHYKQLKITGTTGASLKQFRQTVKLSQNAGCNLKKIITKKIGVEELSTIFEDSSVFNNNMKILVSFGR</sequence>
<accession>X0SY51</accession>
<dbReference type="Gene3D" id="3.90.180.10">
    <property type="entry name" value="Medium-chain alcohol dehydrogenases, catalytic domain"/>
    <property type="match status" value="1"/>
</dbReference>
<dbReference type="InterPro" id="IPR013154">
    <property type="entry name" value="ADH-like_N"/>
</dbReference>
<keyword evidence="1" id="KW-0479">Metal-binding</keyword>
<dbReference type="InterPro" id="IPR050129">
    <property type="entry name" value="Zn_alcohol_dh"/>
</dbReference>
<comment type="caution">
    <text evidence="6">The sequence shown here is derived from an EMBL/GenBank/DDBJ whole genome shotgun (WGS) entry which is preliminary data.</text>
</comment>
<dbReference type="AlphaFoldDB" id="X0SY51"/>
<dbReference type="PANTHER" id="PTHR43401">
    <property type="entry name" value="L-THREONINE 3-DEHYDROGENASE"/>
    <property type="match status" value="1"/>
</dbReference>
<organism evidence="6">
    <name type="scientific">marine sediment metagenome</name>
    <dbReference type="NCBI Taxonomy" id="412755"/>
    <lineage>
        <taxon>unclassified sequences</taxon>
        <taxon>metagenomes</taxon>
        <taxon>ecological metagenomes</taxon>
    </lineage>
</organism>
<protein>
    <recommendedName>
        <fullName evidence="7">Enoyl reductase (ER) domain-containing protein</fullName>
    </recommendedName>
</protein>
<keyword evidence="3" id="KW-0560">Oxidoreductase</keyword>
<name>X0SY51_9ZZZZ</name>
<reference evidence="6" key="1">
    <citation type="journal article" date="2014" name="Front. Microbiol.">
        <title>High frequency of phylogenetically diverse reductive dehalogenase-homologous genes in deep subseafloor sedimentary metagenomes.</title>
        <authorList>
            <person name="Kawai M."/>
            <person name="Futagami T."/>
            <person name="Toyoda A."/>
            <person name="Takaki Y."/>
            <person name="Nishi S."/>
            <person name="Hori S."/>
            <person name="Arai W."/>
            <person name="Tsubouchi T."/>
            <person name="Morono Y."/>
            <person name="Uchiyama I."/>
            <person name="Ito T."/>
            <person name="Fujiyama A."/>
            <person name="Inagaki F."/>
            <person name="Takami H."/>
        </authorList>
    </citation>
    <scope>NUCLEOTIDE SEQUENCE</scope>
    <source>
        <strain evidence="6">Expedition CK06-06</strain>
    </source>
</reference>
<dbReference type="SUPFAM" id="SSF50129">
    <property type="entry name" value="GroES-like"/>
    <property type="match status" value="1"/>
</dbReference>
<dbReference type="EMBL" id="BARS01000615">
    <property type="protein sequence ID" value="GAF80041.1"/>
    <property type="molecule type" value="Genomic_DNA"/>
</dbReference>
<evidence type="ECO:0000259" key="5">
    <source>
        <dbReference type="Pfam" id="PF08240"/>
    </source>
</evidence>
<evidence type="ECO:0000256" key="1">
    <source>
        <dbReference type="ARBA" id="ARBA00022723"/>
    </source>
</evidence>
<dbReference type="Pfam" id="PF00107">
    <property type="entry name" value="ADH_zinc_N"/>
    <property type="match status" value="1"/>
</dbReference>
<dbReference type="SUPFAM" id="SSF51735">
    <property type="entry name" value="NAD(P)-binding Rossmann-fold domains"/>
    <property type="match status" value="1"/>
</dbReference>
<evidence type="ECO:0000256" key="3">
    <source>
        <dbReference type="ARBA" id="ARBA00023002"/>
    </source>
</evidence>
<dbReference type="InterPro" id="IPR002328">
    <property type="entry name" value="ADH_Zn_CS"/>
</dbReference>
<proteinExistence type="predicted"/>
<evidence type="ECO:0000259" key="4">
    <source>
        <dbReference type="Pfam" id="PF00107"/>
    </source>
</evidence>
<dbReference type="InterPro" id="IPR011032">
    <property type="entry name" value="GroES-like_sf"/>
</dbReference>
<dbReference type="GO" id="GO:0008270">
    <property type="term" value="F:zinc ion binding"/>
    <property type="evidence" value="ECO:0007669"/>
    <property type="project" value="InterPro"/>
</dbReference>
<evidence type="ECO:0000313" key="6">
    <source>
        <dbReference type="EMBL" id="GAF80041.1"/>
    </source>
</evidence>
<feature type="domain" description="Alcohol dehydrogenase-like N-terminal" evidence="5">
    <location>
        <begin position="23"/>
        <end position="127"/>
    </location>
</feature>
<dbReference type="InterPro" id="IPR036291">
    <property type="entry name" value="NAD(P)-bd_dom_sf"/>
</dbReference>